<comment type="caution">
    <text evidence="1">The sequence shown here is derived from an EMBL/GenBank/DDBJ whole genome shotgun (WGS) entry which is preliminary data.</text>
</comment>
<gene>
    <name evidence="1" type="ORF">EDC29_103398</name>
</gene>
<feature type="non-terminal residue" evidence="1">
    <location>
        <position position="56"/>
    </location>
</feature>
<evidence type="ECO:0000313" key="2">
    <source>
        <dbReference type="Proteomes" id="UP000295247"/>
    </source>
</evidence>
<protein>
    <recommendedName>
        <fullName evidence="3">Transposase</fullName>
    </recommendedName>
</protein>
<dbReference type="AlphaFoldDB" id="A0A4R4AER5"/>
<accession>A0A4R4AER5</accession>
<dbReference type="EMBL" id="SMDC01000003">
    <property type="protein sequence ID" value="TCW37199.1"/>
    <property type="molecule type" value="Genomic_DNA"/>
</dbReference>
<organism evidence="1 2">
    <name type="scientific">Marichromatium gracile</name>
    <name type="common">Chromatium gracile</name>
    <dbReference type="NCBI Taxonomy" id="1048"/>
    <lineage>
        <taxon>Bacteria</taxon>
        <taxon>Pseudomonadati</taxon>
        <taxon>Pseudomonadota</taxon>
        <taxon>Gammaproteobacteria</taxon>
        <taxon>Chromatiales</taxon>
        <taxon>Chromatiaceae</taxon>
        <taxon>Marichromatium</taxon>
    </lineage>
</organism>
<evidence type="ECO:0008006" key="3">
    <source>
        <dbReference type="Google" id="ProtNLM"/>
    </source>
</evidence>
<sequence>MMSLGIDVSKAKLHTALELSEQERVKLKTKTVPNTAAGVEALIDWLGRQGARPEAV</sequence>
<evidence type="ECO:0000313" key="1">
    <source>
        <dbReference type="EMBL" id="TCW37199.1"/>
    </source>
</evidence>
<proteinExistence type="predicted"/>
<reference evidence="1 2" key="1">
    <citation type="submission" date="2019-03" db="EMBL/GenBank/DDBJ databases">
        <title>Genomic Encyclopedia of Type Strains, Phase IV (KMG-IV): sequencing the most valuable type-strain genomes for metagenomic binning, comparative biology and taxonomic classification.</title>
        <authorList>
            <person name="Goeker M."/>
        </authorList>
    </citation>
    <scope>NUCLEOTIDE SEQUENCE [LARGE SCALE GENOMIC DNA]</scope>
    <source>
        <strain evidence="1 2">DSM 203</strain>
    </source>
</reference>
<dbReference type="Proteomes" id="UP000295247">
    <property type="component" value="Unassembled WGS sequence"/>
</dbReference>
<name>A0A4R4AER5_MARGR</name>